<evidence type="ECO:0000313" key="12">
    <source>
        <dbReference type="Proteomes" id="UP000279909"/>
    </source>
</evidence>
<reference evidence="11 12" key="1">
    <citation type="journal article" date="2014" name="Int. J. Syst. Evol. Microbiol.">
        <title>Lysinibacillus halotolerans sp. nov., isolated from saline-alkaline soil.</title>
        <authorList>
            <person name="Kong D."/>
            <person name="Wang Y."/>
            <person name="Zhao B."/>
            <person name="Li Y."/>
            <person name="Song J."/>
            <person name="Zhai Y."/>
            <person name="Zhang C."/>
            <person name="Wang H."/>
            <person name="Chen X."/>
            <person name="Zhao B."/>
            <person name="Ruan Z."/>
        </authorList>
    </citation>
    <scope>NUCLEOTIDE SEQUENCE [LARGE SCALE GENOMIC DNA]</scope>
    <source>
        <strain evidence="11 12">MCCC 1A12703</strain>
    </source>
</reference>
<evidence type="ECO:0000256" key="9">
    <source>
        <dbReference type="PROSITE-ProRule" id="PRU01240"/>
    </source>
</evidence>
<evidence type="ECO:0000259" key="10">
    <source>
        <dbReference type="Pfam" id="PF00082"/>
    </source>
</evidence>
<comment type="cofactor">
    <cofactor evidence="1">
        <name>Ca(2+)</name>
        <dbReference type="ChEBI" id="CHEBI:29108"/>
    </cofactor>
</comment>
<dbReference type="PROSITE" id="PS00137">
    <property type="entry name" value="SUBTILASE_HIS"/>
    <property type="match status" value="1"/>
</dbReference>
<feature type="active site" description="Charge relay system" evidence="9">
    <location>
        <position position="38"/>
    </location>
</feature>
<dbReference type="GO" id="GO:0005576">
    <property type="term" value="C:extracellular region"/>
    <property type="evidence" value="ECO:0007669"/>
    <property type="project" value="UniProtKB-SubCell"/>
</dbReference>
<dbReference type="Pfam" id="PF00082">
    <property type="entry name" value="Peptidase_S8"/>
    <property type="match status" value="1"/>
</dbReference>
<dbReference type="InterPro" id="IPR036852">
    <property type="entry name" value="Peptidase_S8/S53_dom_sf"/>
</dbReference>
<evidence type="ECO:0000256" key="4">
    <source>
        <dbReference type="ARBA" id="ARBA00022525"/>
    </source>
</evidence>
<feature type="domain" description="Peptidase S8/S53" evidence="10">
    <location>
        <begin position="32"/>
        <end position="278"/>
    </location>
</feature>
<protein>
    <recommendedName>
        <fullName evidence="10">Peptidase S8/S53 domain-containing protein</fullName>
    </recommendedName>
</protein>
<keyword evidence="6 9" id="KW-0378">Hydrolase</keyword>
<dbReference type="GO" id="GO:0004252">
    <property type="term" value="F:serine-type endopeptidase activity"/>
    <property type="evidence" value="ECO:0007669"/>
    <property type="project" value="UniProtKB-UniRule"/>
</dbReference>
<dbReference type="InterPro" id="IPR050131">
    <property type="entry name" value="Peptidase_S8_subtilisin-like"/>
</dbReference>
<evidence type="ECO:0000256" key="6">
    <source>
        <dbReference type="ARBA" id="ARBA00022801"/>
    </source>
</evidence>
<dbReference type="GO" id="GO:0006508">
    <property type="term" value="P:proteolysis"/>
    <property type="evidence" value="ECO:0007669"/>
    <property type="project" value="UniProtKB-KW"/>
</dbReference>
<evidence type="ECO:0000256" key="3">
    <source>
        <dbReference type="ARBA" id="ARBA00011073"/>
    </source>
</evidence>
<comment type="subcellular location">
    <subcellularLocation>
        <location evidence="2">Secreted</location>
    </subcellularLocation>
</comment>
<dbReference type="PANTHER" id="PTHR43806">
    <property type="entry name" value="PEPTIDASE S8"/>
    <property type="match status" value="1"/>
</dbReference>
<dbReference type="SUPFAM" id="SSF52743">
    <property type="entry name" value="Subtilisin-like"/>
    <property type="match status" value="1"/>
</dbReference>
<keyword evidence="8" id="KW-0106">Calcium</keyword>
<gene>
    <name evidence="11" type="ORF">EC501_16200</name>
</gene>
<evidence type="ECO:0000256" key="1">
    <source>
        <dbReference type="ARBA" id="ARBA00001913"/>
    </source>
</evidence>
<keyword evidence="4" id="KW-0964">Secreted</keyword>
<dbReference type="Gene3D" id="3.40.50.200">
    <property type="entry name" value="Peptidase S8/S53 domain"/>
    <property type="match status" value="1"/>
</dbReference>
<dbReference type="PROSITE" id="PS51892">
    <property type="entry name" value="SUBTILASE"/>
    <property type="match status" value="1"/>
</dbReference>
<keyword evidence="5 9" id="KW-0645">Protease</keyword>
<dbReference type="EMBL" id="RHLQ01000056">
    <property type="protein sequence ID" value="RNC97269.1"/>
    <property type="molecule type" value="Genomic_DNA"/>
</dbReference>
<dbReference type="InterPro" id="IPR023827">
    <property type="entry name" value="Peptidase_S8_Asp-AS"/>
</dbReference>
<evidence type="ECO:0000256" key="8">
    <source>
        <dbReference type="ARBA" id="ARBA00022837"/>
    </source>
</evidence>
<sequence length="319" mass="35982">MESNFNMERFQWNIERLQIKKNLHLENNSFKPKIALIDSGIDYKHTEFNGKINLNDSYNFVNGNQDITDNLGHGTMVAGIICAENVIQGCYSNVELIVYKITDNLSYDVSKLLRAMNHSIKSKVNLINLSLSIPFDKLSEELIELFCEVFDRANKNNVIIVIAAGNQNKKLSKNFTTKYKNVFLIGASNSNGLKSSYSNFGAVDFMAPGGDWNQSEFSLDDPILTCYPTHLTTMDPLNNNLGIPKGYCISYGTSIAAAHVTGCIAYLMANYFKLTNSIFNTEYLYSILCNNKSNNQQPHYSFHGEINLFKSLNSIYNRT</sequence>
<proteinExistence type="inferred from homology"/>
<dbReference type="Proteomes" id="UP000279909">
    <property type="component" value="Unassembled WGS sequence"/>
</dbReference>
<comment type="similarity">
    <text evidence="3 9">Belongs to the peptidase S8 family.</text>
</comment>
<dbReference type="InterPro" id="IPR015500">
    <property type="entry name" value="Peptidase_S8_subtilisin-rel"/>
</dbReference>
<dbReference type="PROSITE" id="PS00136">
    <property type="entry name" value="SUBTILASE_ASP"/>
    <property type="match status" value="1"/>
</dbReference>
<dbReference type="InterPro" id="IPR000209">
    <property type="entry name" value="Peptidase_S8/S53_dom"/>
</dbReference>
<evidence type="ECO:0000256" key="5">
    <source>
        <dbReference type="ARBA" id="ARBA00022670"/>
    </source>
</evidence>
<name>A0A3M8H4N7_9BACI</name>
<dbReference type="AlphaFoldDB" id="A0A3M8H4N7"/>
<organism evidence="11 12">
    <name type="scientific">Lysinibacillus halotolerans</name>
    <dbReference type="NCBI Taxonomy" id="1368476"/>
    <lineage>
        <taxon>Bacteria</taxon>
        <taxon>Bacillati</taxon>
        <taxon>Bacillota</taxon>
        <taxon>Bacilli</taxon>
        <taxon>Bacillales</taxon>
        <taxon>Bacillaceae</taxon>
        <taxon>Lysinibacillus</taxon>
    </lineage>
</organism>
<accession>A0A3M8H4N7</accession>
<feature type="active site" description="Charge relay system" evidence="9">
    <location>
        <position position="73"/>
    </location>
</feature>
<evidence type="ECO:0000256" key="7">
    <source>
        <dbReference type="ARBA" id="ARBA00022825"/>
    </source>
</evidence>
<dbReference type="InterPro" id="IPR022398">
    <property type="entry name" value="Peptidase_S8_His-AS"/>
</dbReference>
<evidence type="ECO:0000256" key="2">
    <source>
        <dbReference type="ARBA" id="ARBA00004613"/>
    </source>
</evidence>
<keyword evidence="7 9" id="KW-0720">Serine protease</keyword>
<comment type="caution">
    <text evidence="11">The sequence shown here is derived from an EMBL/GenBank/DDBJ whole genome shotgun (WGS) entry which is preliminary data.</text>
</comment>
<dbReference type="PANTHER" id="PTHR43806:SF11">
    <property type="entry name" value="CEREVISIN-RELATED"/>
    <property type="match status" value="1"/>
</dbReference>
<dbReference type="CDD" id="cd00306">
    <property type="entry name" value="Peptidases_S8_S53"/>
    <property type="match status" value="1"/>
</dbReference>
<evidence type="ECO:0000313" key="11">
    <source>
        <dbReference type="EMBL" id="RNC97269.1"/>
    </source>
</evidence>
<keyword evidence="12" id="KW-1185">Reference proteome</keyword>
<dbReference type="PRINTS" id="PR00723">
    <property type="entry name" value="SUBTILISIN"/>
</dbReference>
<feature type="active site" description="Charge relay system" evidence="9">
    <location>
        <position position="254"/>
    </location>
</feature>